<dbReference type="Proteomes" id="UP000886885">
    <property type="component" value="Chromosome 10D"/>
</dbReference>
<dbReference type="InterPro" id="IPR045284">
    <property type="entry name" value="At2g27730-like"/>
</dbReference>
<sequence>MAPRSALSRLSLITIRSMESTRGATRYFSDGKGRVLSEEERAAENKMERERLEKLKLKQEKEKSEKEKQGADKFFVNGMEQEDVAGLLVELKGARKPDGGSSAPDNDDLAVVIGISASVDIFPLLTLNDLDPEFVLSLIVDALDDFMWEFLLLHQKPADLPAANFLQDH</sequence>
<name>A0A8X7Z210_POPTO</name>
<dbReference type="PANTHER" id="PTHR33878:SF4">
    <property type="entry name" value="OS08G0558900 PROTEIN"/>
    <property type="match status" value="1"/>
</dbReference>
<dbReference type="OrthoDB" id="691961at2759"/>
<evidence type="ECO:0000313" key="2">
    <source>
        <dbReference type="EMBL" id="KAG6758628.1"/>
    </source>
</evidence>
<keyword evidence="3" id="KW-1185">Reference proteome</keyword>
<feature type="coiled-coil region" evidence="1">
    <location>
        <begin position="35"/>
        <end position="69"/>
    </location>
</feature>
<proteinExistence type="predicted"/>
<dbReference type="EMBL" id="JAAWWB010000020">
    <property type="protein sequence ID" value="KAG6758628.1"/>
    <property type="molecule type" value="Genomic_DNA"/>
</dbReference>
<reference evidence="2" key="1">
    <citation type="journal article" date="2020" name="bioRxiv">
        <title>Hybrid origin of Populus tomentosa Carr. identified through genome sequencing and phylogenomic analysis.</title>
        <authorList>
            <person name="An X."/>
            <person name="Gao K."/>
            <person name="Chen Z."/>
            <person name="Li J."/>
            <person name="Yang X."/>
            <person name="Yang X."/>
            <person name="Zhou J."/>
            <person name="Guo T."/>
            <person name="Zhao T."/>
            <person name="Huang S."/>
            <person name="Miao D."/>
            <person name="Khan W.U."/>
            <person name="Rao P."/>
            <person name="Ye M."/>
            <person name="Lei B."/>
            <person name="Liao W."/>
            <person name="Wang J."/>
            <person name="Ji L."/>
            <person name="Li Y."/>
            <person name="Guo B."/>
            <person name="Mustafa N.S."/>
            <person name="Li S."/>
            <person name="Yun Q."/>
            <person name="Keller S.R."/>
            <person name="Mao J."/>
            <person name="Zhang R."/>
            <person name="Strauss S.H."/>
        </authorList>
    </citation>
    <scope>NUCLEOTIDE SEQUENCE</scope>
    <source>
        <strain evidence="2">GM15</strain>
        <tissue evidence="2">Leaf</tissue>
    </source>
</reference>
<dbReference type="PANTHER" id="PTHR33878">
    <property type="entry name" value="OS08G0559000 PROTEIN"/>
    <property type="match status" value="1"/>
</dbReference>
<accession>A0A8X7Z210</accession>
<protein>
    <submittedName>
        <fullName evidence="2">Uncharacterized protein</fullName>
    </submittedName>
</protein>
<evidence type="ECO:0000256" key="1">
    <source>
        <dbReference type="SAM" id="Coils"/>
    </source>
</evidence>
<gene>
    <name evidence="2" type="ORF">POTOM_038987</name>
</gene>
<organism evidence="2 3">
    <name type="scientific">Populus tomentosa</name>
    <name type="common">Chinese white poplar</name>
    <dbReference type="NCBI Taxonomy" id="118781"/>
    <lineage>
        <taxon>Eukaryota</taxon>
        <taxon>Viridiplantae</taxon>
        <taxon>Streptophyta</taxon>
        <taxon>Embryophyta</taxon>
        <taxon>Tracheophyta</taxon>
        <taxon>Spermatophyta</taxon>
        <taxon>Magnoliopsida</taxon>
        <taxon>eudicotyledons</taxon>
        <taxon>Gunneridae</taxon>
        <taxon>Pentapetalae</taxon>
        <taxon>rosids</taxon>
        <taxon>fabids</taxon>
        <taxon>Malpighiales</taxon>
        <taxon>Salicaceae</taxon>
        <taxon>Saliceae</taxon>
        <taxon>Populus</taxon>
    </lineage>
</organism>
<keyword evidence="1" id="KW-0175">Coiled coil</keyword>
<dbReference type="AlphaFoldDB" id="A0A8X7Z210"/>
<evidence type="ECO:0000313" key="3">
    <source>
        <dbReference type="Proteomes" id="UP000886885"/>
    </source>
</evidence>
<comment type="caution">
    <text evidence="2">The sequence shown here is derived from an EMBL/GenBank/DDBJ whole genome shotgun (WGS) entry which is preliminary data.</text>
</comment>